<organism evidence="1 2">
    <name type="scientific">Phytophthora infestans</name>
    <name type="common">Potato late blight agent</name>
    <name type="synonym">Botrytis infestans</name>
    <dbReference type="NCBI Taxonomy" id="4787"/>
    <lineage>
        <taxon>Eukaryota</taxon>
        <taxon>Sar</taxon>
        <taxon>Stramenopiles</taxon>
        <taxon>Oomycota</taxon>
        <taxon>Peronosporomycetes</taxon>
        <taxon>Peronosporales</taxon>
        <taxon>Peronosporaceae</taxon>
        <taxon>Phytophthora</taxon>
    </lineage>
</organism>
<gene>
    <name evidence="1" type="ORF">GN958_ATG06068</name>
</gene>
<sequence>MDLPETSRRYSAAVAAAKFADQRLKARTLAYYNGILLRFAENCRAEGFPDPLKQRFFQLPNVIAANIN</sequence>
<evidence type="ECO:0000313" key="2">
    <source>
        <dbReference type="Proteomes" id="UP000704712"/>
    </source>
</evidence>
<protein>
    <submittedName>
        <fullName evidence="1">Uncharacterized protein</fullName>
    </submittedName>
</protein>
<evidence type="ECO:0000313" key="1">
    <source>
        <dbReference type="EMBL" id="KAF4144731.1"/>
    </source>
</evidence>
<proteinExistence type="predicted"/>
<comment type="caution">
    <text evidence="1">The sequence shown here is derived from an EMBL/GenBank/DDBJ whole genome shotgun (WGS) entry which is preliminary data.</text>
</comment>
<name>A0A8S9UVN0_PHYIN</name>
<reference evidence="1" key="1">
    <citation type="submission" date="2020-03" db="EMBL/GenBank/DDBJ databases">
        <title>Hybrid Assembly of Korean Phytophthora infestans isolates.</title>
        <authorList>
            <person name="Prokchorchik M."/>
            <person name="Lee Y."/>
            <person name="Seo J."/>
            <person name="Cho J.-H."/>
            <person name="Park Y.-E."/>
            <person name="Jang D.-C."/>
            <person name="Im J.-S."/>
            <person name="Choi J.-G."/>
            <person name="Park H.-J."/>
            <person name="Lee G.-B."/>
            <person name="Lee Y.-G."/>
            <person name="Hong S.-Y."/>
            <person name="Cho K."/>
            <person name="Sohn K.H."/>
        </authorList>
    </citation>
    <scope>NUCLEOTIDE SEQUENCE</scope>
    <source>
        <strain evidence="1">KR_2_A2</strain>
    </source>
</reference>
<accession>A0A8S9UVN0</accession>
<dbReference type="EMBL" id="JAACNO010000809">
    <property type="protein sequence ID" value="KAF4144731.1"/>
    <property type="molecule type" value="Genomic_DNA"/>
</dbReference>
<dbReference type="AlphaFoldDB" id="A0A8S9UVN0"/>
<dbReference type="Proteomes" id="UP000704712">
    <property type="component" value="Unassembled WGS sequence"/>
</dbReference>